<evidence type="ECO:0000256" key="11">
    <source>
        <dbReference type="ARBA" id="ARBA00023128"/>
    </source>
</evidence>
<evidence type="ECO:0000256" key="15">
    <source>
        <dbReference type="ARBA" id="ARBA00044966"/>
    </source>
</evidence>
<keyword evidence="12" id="KW-0472">Membrane</keyword>
<dbReference type="GO" id="GO:0005262">
    <property type="term" value="F:calcium channel activity"/>
    <property type="evidence" value="ECO:0007669"/>
    <property type="project" value="UniProtKB-KW"/>
</dbReference>
<evidence type="ECO:0000256" key="12">
    <source>
        <dbReference type="ARBA" id="ARBA00023136"/>
    </source>
</evidence>
<feature type="region of interest" description="Disordered" evidence="18">
    <location>
        <begin position="55"/>
        <end position="84"/>
    </location>
</feature>
<keyword evidence="8" id="KW-0106">Calcium</keyword>
<dbReference type="InterPro" id="IPR006769">
    <property type="entry name" value="MCU_C"/>
</dbReference>
<keyword evidence="9" id="KW-1133">Transmembrane helix</keyword>
<evidence type="ECO:0000256" key="17">
    <source>
        <dbReference type="ARBA" id="ARBA00045938"/>
    </source>
</evidence>
<proteinExistence type="inferred from homology"/>
<keyword evidence="13" id="KW-0407">Ion channel</keyword>
<evidence type="ECO:0000256" key="10">
    <source>
        <dbReference type="ARBA" id="ARBA00023065"/>
    </source>
</evidence>
<sequence>MNRARPSVTRTCHRSSNPLGQPTAFHPVISRAFSITPIPEANSISQAQVTIEGQTIAEQGDHVPRPNRPSGRKRSTVDPNSAMETEDDWTDLLVASDGKLKGEKIRIIYTNLFPTHSQILYNETRSTIEYEFSSAEPLSYLGRLIAAELPDGQVGRVEFKGFGTNSQVRWSDSTDIGDFIKQAAHVRSFTISLYPSSVSSANSEAFKEGPINTLEVSVPTFQDRTVYLRERLRQINKSLIQMGELKTLCDKEAKKGAKRVAFSGLVVILMRLVQNCCLHVVFRLGPVTYLIGHGVLVSGYVYWLIHSREPGYGAILTKTISHRQATLYNSHGFDLERFKEITAEGVRVRNEIQSIAIEYGVEWWEDQKSSNSSANKAVPEVEENEHLERQANKSDQKRLEGESA</sequence>
<dbReference type="GO" id="GO:1990246">
    <property type="term" value="C:uniplex complex"/>
    <property type="evidence" value="ECO:0007669"/>
    <property type="project" value="TreeGrafter"/>
</dbReference>
<feature type="region of interest" description="Disordered" evidence="18">
    <location>
        <begin position="366"/>
        <end position="404"/>
    </location>
</feature>
<evidence type="ECO:0000256" key="14">
    <source>
        <dbReference type="ARBA" id="ARBA00036634"/>
    </source>
</evidence>
<evidence type="ECO:0000256" key="1">
    <source>
        <dbReference type="ARBA" id="ARBA00004448"/>
    </source>
</evidence>
<feature type="compositionally biased region" description="Polar residues" evidence="18">
    <location>
        <begin position="8"/>
        <end position="20"/>
    </location>
</feature>
<evidence type="ECO:0000256" key="6">
    <source>
        <dbReference type="ARBA" id="ARBA00022692"/>
    </source>
</evidence>
<evidence type="ECO:0000256" key="5">
    <source>
        <dbReference type="ARBA" id="ARBA00022673"/>
    </source>
</evidence>
<evidence type="ECO:0000256" key="16">
    <source>
        <dbReference type="ARBA" id="ARBA00044981"/>
    </source>
</evidence>
<evidence type="ECO:0000256" key="13">
    <source>
        <dbReference type="ARBA" id="ARBA00023303"/>
    </source>
</evidence>
<keyword evidence="7" id="KW-0999">Mitochondrion inner membrane</keyword>
<protein>
    <recommendedName>
        <fullName evidence="16">Calcium uniporter protein, mitochondrial</fullName>
    </recommendedName>
</protein>
<dbReference type="Pfam" id="PF04678">
    <property type="entry name" value="MCU"/>
    <property type="match status" value="1"/>
</dbReference>
<comment type="subcellular location">
    <subcellularLocation>
        <location evidence="1">Mitochondrion inner membrane</location>
        <topology evidence="1">Multi-pass membrane protein</topology>
    </subcellularLocation>
</comment>
<keyword evidence="10" id="KW-0406">Ion transport</keyword>
<dbReference type="PANTHER" id="PTHR13462">
    <property type="entry name" value="CALCIUM UNIPORTER PROTEIN, MITOCHONDRIAL"/>
    <property type="match status" value="1"/>
</dbReference>
<keyword evidence="4" id="KW-0109">Calcium transport</keyword>
<evidence type="ECO:0000256" key="7">
    <source>
        <dbReference type="ARBA" id="ARBA00022792"/>
    </source>
</evidence>
<name>A0A0F7SGP1_PHARH</name>
<evidence type="ECO:0000313" key="20">
    <source>
        <dbReference type="EMBL" id="CDZ96913.1"/>
    </source>
</evidence>
<organism evidence="20">
    <name type="scientific">Phaffia rhodozyma</name>
    <name type="common">Yeast</name>
    <name type="synonym">Xanthophyllomyces dendrorhous</name>
    <dbReference type="NCBI Taxonomy" id="264483"/>
    <lineage>
        <taxon>Eukaryota</taxon>
        <taxon>Fungi</taxon>
        <taxon>Dikarya</taxon>
        <taxon>Basidiomycota</taxon>
        <taxon>Agaricomycotina</taxon>
        <taxon>Tremellomycetes</taxon>
        <taxon>Cystofilobasidiales</taxon>
        <taxon>Mrakiaceae</taxon>
        <taxon>Phaffia</taxon>
    </lineage>
</organism>
<keyword evidence="11" id="KW-0496">Mitochondrion</keyword>
<feature type="compositionally biased region" description="Basic and acidic residues" evidence="18">
    <location>
        <begin position="384"/>
        <end position="404"/>
    </location>
</feature>
<comment type="function">
    <text evidence="17">Highly selective calcium channel localized to the inner mitochondrial membrane, which mediates calcium uptake into the mitochondrial matrix. Mitochondrial calcium homeostasis plays key roles in cellular physiology and regulates ATP production, cytoplasmic calcium signals and activation of cell death pathways. Sufficient to operate as a pore-forming channel without the need of calcium-sensor or auxiliary subunit.</text>
</comment>
<accession>A0A0F7SGP1</accession>
<feature type="region of interest" description="Disordered" evidence="18">
    <location>
        <begin position="1"/>
        <end position="23"/>
    </location>
</feature>
<evidence type="ECO:0000256" key="2">
    <source>
        <dbReference type="ARBA" id="ARBA00005653"/>
    </source>
</evidence>
<dbReference type="GO" id="GO:0015292">
    <property type="term" value="F:uniporter activity"/>
    <property type="evidence" value="ECO:0007669"/>
    <property type="project" value="TreeGrafter"/>
</dbReference>
<dbReference type="EMBL" id="LN483167">
    <property type="protein sequence ID" value="CDZ96913.1"/>
    <property type="molecule type" value="Genomic_DNA"/>
</dbReference>
<evidence type="ECO:0000256" key="4">
    <source>
        <dbReference type="ARBA" id="ARBA00022568"/>
    </source>
</evidence>
<dbReference type="InterPro" id="IPR039055">
    <property type="entry name" value="MCU_fam"/>
</dbReference>
<feature type="domain" description="Calcium uniporter protein C-terminal" evidence="19">
    <location>
        <begin position="222"/>
        <end position="340"/>
    </location>
</feature>
<dbReference type="GO" id="GO:0036444">
    <property type="term" value="P:calcium import into the mitochondrion"/>
    <property type="evidence" value="ECO:0007669"/>
    <property type="project" value="TreeGrafter"/>
</dbReference>
<keyword evidence="6" id="KW-0812">Transmembrane</keyword>
<keyword evidence="5" id="KW-0107">Calcium channel</keyword>
<reference evidence="20" key="1">
    <citation type="submission" date="2014-08" db="EMBL/GenBank/DDBJ databases">
        <authorList>
            <person name="Sharma Rahul"/>
            <person name="Thines Marco"/>
        </authorList>
    </citation>
    <scope>NUCLEOTIDE SEQUENCE</scope>
</reference>
<evidence type="ECO:0000256" key="18">
    <source>
        <dbReference type="SAM" id="MobiDB-lite"/>
    </source>
</evidence>
<dbReference type="PANTHER" id="PTHR13462:SF10">
    <property type="entry name" value="CALCIUM UNIPORTER PROTEIN, MITOCHONDRIAL"/>
    <property type="match status" value="1"/>
</dbReference>
<evidence type="ECO:0000256" key="3">
    <source>
        <dbReference type="ARBA" id="ARBA00022448"/>
    </source>
</evidence>
<evidence type="ECO:0000259" key="19">
    <source>
        <dbReference type="Pfam" id="PF04678"/>
    </source>
</evidence>
<dbReference type="GO" id="GO:0051560">
    <property type="term" value="P:mitochondrial calcium ion homeostasis"/>
    <property type="evidence" value="ECO:0007669"/>
    <property type="project" value="InterPro"/>
</dbReference>
<dbReference type="AlphaFoldDB" id="A0A0F7SGP1"/>
<comment type="similarity">
    <text evidence="2">Belongs to the MCU (TC 1.A.77) family.</text>
</comment>
<comment type="catalytic activity">
    <reaction evidence="14">
        <text>Ca(2+)(in) = Ca(2+)(out)</text>
        <dbReference type="Rhea" id="RHEA:29671"/>
        <dbReference type="ChEBI" id="CHEBI:29108"/>
    </reaction>
</comment>
<keyword evidence="3" id="KW-0813">Transport</keyword>
<comment type="subunit">
    <text evidence="15">Homotetramer, assembles in a dimer or dimers configuration with two interfaces.</text>
</comment>
<evidence type="ECO:0000256" key="8">
    <source>
        <dbReference type="ARBA" id="ARBA00022837"/>
    </source>
</evidence>
<evidence type="ECO:0000256" key="9">
    <source>
        <dbReference type="ARBA" id="ARBA00022989"/>
    </source>
</evidence>